<evidence type="ECO:0000313" key="2">
    <source>
        <dbReference type="EMBL" id="EKM76372.1"/>
    </source>
</evidence>
<accession>K5X0G2</accession>
<dbReference type="OrthoDB" id="2638860at2759"/>
<feature type="non-terminal residue" evidence="2">
    <location>
        <position position="1"/>
    </location>
</feature>
<dbReference type="EMBL" id="JH971403">
    <property type="protein sequence ID" value="EKM76372.1"/>
    <property type="molecule type" value="Genomic_DNA"/>
</dbReference>
<dbReference type="KEGG" id="abp:AGABI1DRAFT87326"/>
<dbReference type="GeneID" id="18832209"/>
<evidence type="ECO:0000259" key="1">
    <source>
        <dbReference type="Pfam" id="PF20151"/>
    </source>
</evidence>
<organism evidence="2 3">
    <name type="scientific">Agaricus bisporus var. burnettii (strain JB137-S8 / ATCC MYA-4627 / FGSC 10392)</name>
    <name type="common">White button mushroom</name>
    <dbReference type="NCBI Taxonomy" id="597362"/>
    <lineage>
        <taxon>Eukaryota</taxon>
        <taxon>Fungi</taxon>
        <taxon>Dikarya</taxon>
        <taxon>Basidiomycota</taxon>
        <taxon>Agaricomycotina</taxon>
        <taxon>Agaricomycetes</taxon>
        <taxon>Agaricomycetidae</taxon>
        <taxon>Agaricales</taxon>
        <taxon>Agaricineae</taxon>
        <taxon>Agaricaceae</taxon>
        <taxon>Agaricus</taxon>
    </lineage>
</organism>
<feature type="domain" description="DUF6533" evidence="1">
    <location>
        <begin position="21"/>
        <end position="66"/>
    </location>
</feature>
<proteinExistence type="predicted"/>
<sequence length="74" mass="8639">MGDSLVEVMGRALRLSVLRRYVDFAAGSLLVYDSLLVLDLEVTFIWQSKWSLMKVMYIVNRYTTFIELILLFIC</sequence>
<keyword evidence="3" id="KW-1185">Reference proteome</keyword>
<dbReference type="InterPro" id="IPR045340">
    <property type="entry name" value="DUF6533"/>
</dbReference>
<dbReference type="Proteomes" id="UP000008493">
    <property type="component" value="Unassembled WGS sequence"/>
</dbReference>
<evidence type="ECO:0000313" key="3">
    <source>
        <dbReference type="Proteomes" id="UP000008493"/>
    </source>
</evidence>
<dbReference type="Pfam" id="PF20151">
    <property type="entry name" value="DUF6533"/>
    <property type="match status" value="1"/>
</dbReference>
<protein>
    <recommendedName>
        <fullName evidence="1">DUF6533 domain-containing protein</fullName>
    </recommendedName>
</protein>
<reference evidence="3" key="1">
    <citation type="journal article" date="2012" name="Proc. Natl. Acad. Sci. U.S.A.">
        <title>Genome sequence of the button mushroom Agaricus bisporus reveals mechanisms governing adaptation to a humic-rich ecological niche.</title>
        <authorList>
            <person name="Morin E."/>
            <person name="Kohler A."/>
            <person name="Baker A.R."/>
            <person name="Foulongne-Oriol M."/>
            <person name="Lombard V."/>
            <person name="Nagy L.G."/>
            <person name="Ohm R.A."/>
            <person name="Patyshakuliyeva A."/>
            <person name="Brun A."/>
            <person name="Aerts A.L."/>
            <person name="Bailey A.M."/>
            <person name="Billette C."/>
            <person name="Coutinho P.M."/>
            <person name="Deakin G."/>
            <person name="Doddapaneni H."/>
            <person name="Floudas D."/>
            <person name="Grimwood J."/>
            <person name="Hilden K."/>
            <person name="Kuees U."/>
            <person name="LaButti K.M."/>
            <person name="Lapidus A."/>
            <person name="Lindquist E.A."/>
            <person name="Lucas S.M."/>
            <person name="Murat C."/>
            <person name="Riley R.W."/>
            <person name="Salamov A.A."/>
            <person name="Schmutz J."/>
            <person name="Subramanian V."/>
            <person name="Woesten H.A.B."/>
            <person name="Xu J."/>
            <person name="Eastwood D.C."/>
            <person name="Foster G.D."/>
            <person name="Sonnenberg A.S."/>
            <person name="Cullen D."/>
            <person name="de Vries R.P."/>
            <person name="Lundell T."/>
            <person name="Hibbett D.S."/>
            <person name="Henrissat B."/>
            <person name="Burton K.S."/>
            <person name="Kerrigan R.W."/>
            <person name="Challen M.P."/>
            <person name="Grigoriev I.V."/>
            <person name="Martin F."/>
        </authorList>
    </citation>
    <scope>NUCLEOTIDE SEQUENCE [LARGE SCALE GENOMIC DNA]</scope>
    <source>
        <strain evidence="3">JB137-S8 / ATCC MYA-4627 / FGSC 10392</strain>
    </source>
</reference>
<dbReference type="AlphaFoldDB" id="K5X0G2"/>
<gene>
    <name evidence="2" type="ORF">AGABI1DRAFT_87326</name>
</gene>
<dbReference type="InParanoid" id="K5X0G2"/>
<dbReference type="OMA" id="RSHWSIG"/>
<dbReference type="RefSeq" id="XP_007333087.1">
    <property type="nucleotide sequence ID" value="XM_007333025.1"/>
</dbReference>
<name>K5X0G2_AGABU</name>
<dbReference type="HOGENOM" id="CLU_187067_0_0_1"/>